<keyword evidence="2" id="KW-1185">Reference proteome</keyword>
<feature type="region of interest" description="Disordered" evidence="1">
    <location>
        <begin position="1"/>
        <end position="343"/>
    </location>
</feature>
<feature type="compositionally biased region" description="Basic and acidic residues" evidence="1">
    <location>
        <begin position="7"/>
        <end position="31"/>
    </location>
</feature>
<dbReference type="PANTHER" id="PTHR39606">
    <property type="entry name" value="SURFACE PROTEIN, PUTATIVE-RELATED"/>
    <property type="match status" value="1"/>
</dbReference>
<dbReference type="PANTHER" id="PTHR39606:SF1">
    <property type="entry name" value="CELL SURFACE PROTEIN"/>
    <property type="match status" value="1"/>
</dbReference>
<feature type="compositionally biased region" description="Low complexity" evidence="1">
    <location>
        <begin position="173"/>
        <end position="187"/>
    </location>
</feature>
<accession>A0A6P8B6X6</accession>
<reference evidence="3" key="2">
    <citation type="submission" date="2019-10" db="EMBL/GenBank/DDBJ databases">
        <authorList>
            <consortium name="NCBI Genome Project"/>
        </authorList>
    </citation>
    <scope>NUCLEOTIDE SEQUENCE</scope>
    <source>
        <strain evidence="3">NI907</strain>
    </source>
</reference>
<evidence type="ECO:0000256" key="1">
    <source>
        <dbReference type="SAM" id="MobiDB-lite"/>
    </source>
</evidence>
<feature type="compositionally biased region" description="Basic and acidic residues" evidence="1">
    <location>
        <begin position="317"/>
        <end position="331"/>
    </location>
</feature>
<evidence type="ECO:0008006" key="4">
    <source>
        <dbReference type="Google" id="ProtNLM"/>
    </source>
</evidence>
<gene>
    <name evidence="3" type="ORF">PgNI_06222</name>
</gene>
<reference evidence="3" key="3">
    <citation type="submission" date="2025-08" db="UniProtKB">
        <authorList>
            <consortium name="RefSeq"/>
        </authorList>
    </citation>
    <scope>IDENTIFICATION</scope>
    <source>
        <strain evidence="3">NI907</strain>
    </source>
</reference>
<feature type="compositionally biased region" description="Basic and acidic residues" evidence="1">
    <location>
        <begin position="132"/>
        <end position="144"/>
    </location>
</feature>
<feature type="compositionally biased region" description="Low complexity" evidence="1">
    <location>
        <begin position="203"/>
        <end position="217"/>
    </location>
</feature>
<feature type="compositionally biased region" description="Polar residues" evidence="1">
    <location>
        <begin position="276"/>
        <end position="293"/>
    </location>
</feature>
<dbReference type="KEGG" id="pgri:PgNI_06222"/>
<feature type="compositionally biased region" description="Gly residues" evidence="1">
    <location>
        <begin position="158"/>
        <end position="172"/>
    </location>
</feature>
<dbReference type="RefSeq" id="XP_030982957.1">
    <property type="nucleotide sequence ID" value="XM_031126248.1"/>
</dbReference>
<evidence type="ECO:0000313" key="2">
    <source>
        <dbReference type="Proteomes" id="UP000515153"/>
    </source>
</evidence>
<proteinExistence type="predicted"/>
<protein>
    <recommendedName>
        <fullName evidence="4">Period circadian protein</fullName>
    </recommendedName>
</protein>
<feature type="compositionally biased region" description="Gly residues" evidence="1">
    <location>
        <begin position="81"/>
        <end position="95"/>
    </location>
</feature>
<feature type="compositionally biased region" description="Gly residues" evidence="1">
    <location>
        <begin position="218"/>
        <end position="244"/>
    </location>
</feature>
<feature type="compositionally biased region" description="Basic and acidic residues" evidence="1">
    <location>
        <begin position="38"/>
        <end position="48"/>
    </location>
</feature>
<feature type="compositionally biased region" description="Polar residues" evidence="1">
    <location>
        <begin position="51"/>
        <end position="64"/>
    </location>
</feature>
<reference evidence="2 3" key="1">
    <citation type="journal article" date="2019" name="Mol. Biol. Evol.">
        <title>Blast fungal genomes show frequent chromosomal changes, gene gains and losses, and effector gene turnover.</title>
        <authorList>
            <person name="Gomez Luciano L.B."/>
            <person name="Jason Tsai I."/>
            <person name="Chuma I."/>
            <person name="Tosa Y."/>
            <person name="Chen Y.H."/>
            <person name="Li J.Y."/>
            <person name="Li M.Y."/>
            <person name="Jade Lu M.Y."/>
            <person name="Nakayashiki H."/>
            <person name="Li W.H."/>
        </authorList>
    </citation>
    <scope>NUCLEOTIDE SEQUENCE [LARGE SCALE GENOMIC DNA]</scope>
    <source>
        <strain evidence="2 3">NI907</strain>
    </source>
</reference>
<name>A0A6P8B6X6_PYRGI</name>
<evidence type="ECO:0000313" key="3">
    <source>
        <dbReference type="RefSeq" id="XP_030982957.1"/>
    </source>
</evidence>
<dbReference type="Proteomes" id="UP000515153">
    <property type="component" value="Chromosome I"/>
</dbReference>
<feature type="compositionally biased region" description="Gly residues" evidence="1">
    <location>
        <begin position="188"/>
        <end position="202"/>
    </location>
</feature>
<dbReference type="AlphaFoldDB" id="A0A6P8B6X6"/>
<organism evidence="2 3">
    <name type="scientific">Pyricularia grisea</name>
    <name type="common">Crabgrass-specific blast fungus</name>
    <name type="synonym">Magnaporthe grisea</name>
    <dbReference type="NCBI Taxonomy" id="148305"/>
    <lineage>
        <taxon>Eukaryota</taxon>
        <taxon>Fungi</taxon>
        <taxon>Dikarya</taxon>
        <taxon>Ascomycota</taxon>
        <taxon>Pezizomycotina</taxon>
        <taxon>Sordariomycetes</taxon>
        <taxon>Sordariomycetidae</taxon>
        <taxon>Magnaporthales</taxon>
        <taxon>Pyriculariaceae</taxon>
        <taxon>Pyricularia</taxon>
    </lineage>
</organism>
<feature type="compositionally biased region" description="Low complexity" evidence="1">
    <location>
        <begin position="66"/>
        <end position="80"/>
    </location>
</feature>
<feature type="compositionally biased region" description="Low complexity" evidence="1">
    <location>
        <begin position="96"/>
        <end position="110"/>
    </location>
</feature>
<dbReference type="GeneID" id="41961157"/>
<sequence length="343" mass="34236">MSSIVNKVKDALHHDKSHETKTGTHGPHDSKAANVADPRVDSDRDHRANPASATGMNTHATNPSMAGHGNAHGATSTTGTSGLGSTGTTGTGMTGSHGTSGMTSSNNYGSSGLGSTGSTNSGPHGSNMMNKADPRVDSDRDHRAAPGGMTGSNNYGSSGLGSTGTTGTGMTGSHGTSGMTSSNNYGSSGLGSTGTTGTGMTGSHGTSGMTSSNNYGSSGLGSTGTTGTGMTGSHGTTGGLGSTGPGPANNTAGPHKSDMMNKVDPRVDSDLDGSKTVGQDKTYQRSSATTGTHMSKDPTDAAQVPPSVLRKTLGDPVVEHDDHHHGREDRHRRASAQENFRGV</sequence>
<feature type="compositionally biased region" description="Basic and acidic residues" evidence="1">
    <location>
        <begin position="255"/>
        <end position="273"/>
    </location>
</feature>